<protein>
    <submittedName>
        <fullName evidence="3">Uncharacterized protein</fullName>
    </submittedName>
</protein>
<name>A0A699R8P4_TANCI</name>
<dbReference type="AlphaFoldDB" id="A0A699R8P4"/>
<feature type="region of interest" description="Disordered" evidence="2">
    <location>
        <begin position="130"/>
        <end position="153"/>
    </location>
</feature>
<comment type="caution">
    <text evidence="3">The sequence shown here is derived from an EMBL/GenBank/DDBJ whole genome shotgun (WGS) entry which is preliminary data.</text>
</comment>
<dbReference type="EMBL" id="BKCJ011082197">
    <property type="protein sequence ID" value="GFC81986.1"/>
    <property type="molecule type" value="Genomic_DNA"/>
</dbReference>
<reference evidence="3" key="1">
    <citation type="journal article" date="2019" name="Sci. Rep.">
        <title>Draft genome of Tanacetum cinerariifolium, the natural source of mosquito coil.</title>
        <authorList>
            <person name="Yamashiro T."/>
            <person name="Shiraishi A."/>
            <person name="Satake H."/>
            <person name="Nakayama K."/>
        </authorList>
    </citation>
    <scope>NUCLEOTIDE SEQUENCE</scope>
</reference>
<evidence type="ECO:0000256" key="1">
    <source>
        <dbReference type="SAM" id="Coils"/>
    </source>
</evidence>
<organism evidence="3">
    <name type="scientific">Tanacetum cinerariifolium</name>
    <name type="common">Dalmatian daisy</name>
    <name type="synonym">Chrysanthemum cinerariifolium</name>
    <dbReference type="NCBI Taxonomy" id="118510"/>
    <lineage>
        <taxon>Eukaryota</taxon>
        <taxon>Viridiplantae</taxon>
        <taxon>Streptophyta</taxon>
        <taxon>Embryophyta</taxon>
        <taxon>Tracheophyta</taxon>
        <taxon>Spermatophyta</taxon>
        <taxon>Magnoliopsida</taxon>
        <taxon>eudicotyledons</taxon>
        <taxon>Gunneridae</taxon>
        <taxon>Pentapetalae</taxon>
        <taxon>asterids</taxon>
        <taxon>campanulids</taxon>
        <taxon>Asterales</taxon>
        <taxon>Asteraceae</taxon>
        <taxon>Asteroideae</taxon>
        <taxon>Anthemideae</taxon>
        <taxon>Anthemidinae</taxon>
        <taxon>Tanacetum</taxon>
    </lineage>
</organism>
<keyword evidence="1" id="KW-0175">Coiled coil</keyword>
<feature type="coiled-coil region" evidence="1">
    <location>
        <begin position="78"/>
        <end position="105"/>
    </location>
</feature>
<proteinExistence type="predicted"/>
<sequence>MVKTSSSLENEPCCSKACKKNTKSLNSKITELTNKLFDAMNKIYHYRLGLAQVETRLAELRDRELKYCEKIQILEFKVESTADCIKSLKKELEVIKNEKEGLESKLTGFKSANKDLDHLIGSQRSDKIKEGLGYSVVPPHPTQVYSPPKKDLS</sequence>
<evidence type="ECO:0000256" key="2">
    <source>
        <dbReference type="SAM" id="MobiDB-lite"/>
    </source>
</evidence>
<evidence type="ECO:0000313" key="3">
    <source>
        <dbReference type="EMBL" id="GFC81986.1"/>
    </source>
</evidence>
<gene>
    <name evidence="3" type="ORF">Tci_853956</name>
</gene>
<accession>A0A699R8P4</accession>